<dbReference type="AlphaFoldDB" id="A0A081BFT3"/>
<dbReference type="eggNOG" id="ENOG50333KT">
    <property type="taxonomic scope" value="Bacteria"/>
</dbReference>
<dbReference type="EMBL" id="BBIO01000046">
    <property type="protein sequence ID" value="GAK46901.1"/>
    <property type="molecule type" value="Genomic_DNA"/>
</dbReference>
<accession>A0A081BFT3</accession>
<dbReference type="GO" id="GO:0019068">
    <property type="term" value="P:virion assembly"/>
    <property type="evidence" value="ECO:0007669"/>
    <property type="project" value="InterPro"/>
</dbReference>
<reference evidence="1 2" key="1">
    <citation type="submission" date="2014-07" db="EMBL/GenBank/DDBJ databases">
        <title>Tepidicaulis marinum gen. nov., sp. nov., a novel marine bacterium denitrifying nitrate to nitrous oxide strictly under microaerobic conditions.</title>
        <authorList>
            <person name="Takeuchi M."/>
            <person name="Yamagishi T."/>
            <person name="Kamagata Y."/>
            <person name="Oshima K."/>
            <person name="Hattori M."/>
            <person name="Katayama T."/>
            <person name="Hanada S."/>
            <person name="Tamaki H."/>
            <person name="Marumo K."/>
            <person name="Maeda H."/>
            <person name="Nedachi M."/>
            <person name="Iwasaki W."/>
            <person name="Suwa Y."/>
            <person name="Sakata S."/>
        </authorList>
    </citation>
    <scope>NUCLEOTIDE SEQUENCE [LARGE SCALE GENOMIC DNA]</scope>
    <source>
        <strain evidence="1 2">MA2</strain>
    </source>
</reference>
<dbReference type="STRING" id="1333998.M2A_3400"/>
<name>A0A081BFT3_9HYPH</name>
<dbReference type="RefSeq" id="WP_045449932.1">
    <property type="nucleotide sequence ID" value="NZ_BBIO01000046.1"/>
</dbReference>
<gene>
    <name evidence="1" type="ORF">M2A_3400</name>
</gene>
<evidence type="ECO:0000313" key="1">
    <source>
        <dbReference type="EMBL" id="GAK46901.1"/>
    </source>
</evidence>
<dbReference type="InterPro" id="IPR008018">
    <property type="entry name" value="Phage_tail_attach_FII"/>
</dbReference>
<keyword evidence="2" id="KW-1185">Reference proteome</keyword>
<protein>
    <submittedName>
        <fullName evidence="1">Conserved protein</fullName>
    </submittedName>
</protein>
<sequence length="103" mass="11186">MSAIAAAFQSLFADPNMARDATFTPKGGSAVSVRVVLRRPDRVFEFGETRLHAATTLLDIRVADAPSLAEGDGFQFDGVSYVVQGEPSRDAERLIWTAELREA</sequence>
<comment type="caution">
    <text evidence="1">The sequence shown here is derived from an EMBL/GenBank/DDBJ whole genome shotgun (WGS) entry which is preliminary data.</text>
</comment>
<organism evidence="1 2">
    <name type="scientific">Tepidicaulis marinus</name>
    <dbReference type="NCBI Taxonomy" id="1333998"/>
    <lineage>
        <taxon>Bacteria</taxon>
        <taxon>Pseudomonadati</taxon>
        <taxon>Pseudomonadota</taxon>
        <taxon>Alphaproteobacteria</taxon>
        <taxon>Hyphomicrobiales</taxon>
        <taxon>Parvibaculaceae</taxon>
        <taxon>Tepidicaulis</taxon>
    </lineage>
</organism>
<dbReference type="Pfam" id="PF05354">
    <property type="entry name" value="Phage_attach"/>
    <property type="match status" value="1"/>
</dbReference>
<evidence type="ECO:0000313" key="2">
    <source>
        <dbReference type="Proteomes" id="UP000028702"/>
    </source>
</evidence>
<proteinExistence type="predicted"/>
<dbReference type="Proteomes" id="UP000028702">
    <property type="component" value="Unassembled WGS sequence"/>
</dbReference>